<dbReference type="EMBL" id="JABBNU010000013">
    <property type="protein sequence ID" value="NMM50486.1"/>
    <property type="molecule type" value="Genomic_DNA"/>
</dbReference>
<evidence type="ECO:0000259" key="1">
    <source>
        <dbReference type="PROSITE" id="PS50853"/>
    </source>
</evidence>
<gene>
    <name evidence="2" type="ORF">HH304_18900</name>
</gene>
<evidence type="ECO:0000313" key="3">
    <source>
        <dbReference type="Proteomes" id="UP000559010"/>
    </source>
</evidence>
<keyword evidence="3" id="KW-1185">Reference proteome</keyword>
<dbReference type="SUPFAM" id="SSF49265">
    <property type="entry name" value="Fibronectin type III"/>
    <property type="match status" value="2"/>
</dbReference>
<dbReference type="PROSITE" id="PS50853">
    <property type="entry name" value="FN3"/>
    <property type="match status" value="1"/>
</dbReference>
<evidence type="ECO:0000313" key="2">
    <source>
        <dbReference type="EMBL" id="NMM50486.1"/>
    </source>
</evidence>
<dbReference type="InterPro" id="IPR003961">
    <property type="entry name" value="FN3_dom"/>
</dbReference>
<name>A0A848J444_9BACT</name>
<dbReference type="InterPro" id="IPR013783">
    <property type="entry name" value="Ig-like_fold"/>
</dbReference>
<accession>A0A848J444</accession>
<organism evidence="2 3">
    <name type="scientific">Marinigracilibium pacificum</name>
    <dbReference type="NCBI Taxonomy" id="2729599"/>
    <lineage>
        <taxon>Bacteria</taxon>
        <taxon>Pseudomonadati</taxon>
        <taxon>Bacteroidota</taxon>
        <taxon>Cytophagia</taxon>
        <taxon>Cytophagales</taxon>
        <taxon>Flammeovirgaceae</taxon>
        <taxon>Marinigracilibium</taxon>
    </lineage>
</organism>
<dbReference type="AlphaFoldDB" id="A0A848J444"/>
<sequence length="697" mass="79001">MKRLVSLTFIWIMFIGNPFGLVAQNSNYSIALIARNESNQVRLRWAPANHIMFELGKRHGYILERFELDNQGNIKADQAIKLLSNEPIQPWPEQKWTEFANNDANAAIAFQTLYGESFNLSTPSSDMMQMLDMATDQENRHAFGLYVADQDYEVAQAMGLAFVDKSVDKGKIYVYRIKLADPGQSGITPEPAATRVDRNEFVTLPAPLDFNVEFADKTAFLSWNAEISGTFFTSYEIQKSYNGTDFFRVDSTNYVSVVNENQDSRMALYIDSLRENRKMVYYRMRGKTPFGENGKWTEVKEGFGFPVISGNVASIKSVQVINNSKARIEWTIPETLIDKAKHLNIYRSQNDEGDYKVKLNSKPIPAKDGVYVDESPQRINYYFIEAVTSEGETSISLPAVGVLEDNIPPVKPIGVKAEIDSSGVVTIAWKPNPEVDVIAYKVYQANYVSDEPSLVTPQMHYDTVFVDTVTMNTLHEDIYYWIVAVDHVYNNSDYSEPIKLQRPDVIAPSAPVISNYSADSKGVHLTFVPSSAKDVVMHRISRQVNGNEIFADTIEVENGSGSYSYLDNKVKANTRYQYVIAAIDDAGLKGETKPISIRTASNIVSEDDEFDWKRGAADRDQLKIILNWKYEGKPVDHFILYRGSDRFAMTTYQKLDGTLRKWEDSDLIINTNYTYRIQPVLKDGSMLPISKELKVKY</sequence>
<protein>
    <recommendedName>
        <fullName evidence="1">Fibronectin type-III domain-containing protein</fullName>
    </recommendedName>
</protein>
<comment type="caution">
    <text evidence="2">The sequence shown here is derived from an EMBL/GenBank/DDBJ whole genome shotgun (WGS) entry which is preliminary data.</text>
</comment>
<feature type="domain" description="Fibronectin type-III" evidence="1">
    <location>
        <begin position="507"/>
        <end position="602"/>
    </location>
</feature>
<reference evidence="2 3" key="1">
    <citation type="submission" date="2020-04" db="EMBL/GenBank/DDBJ databases">
        <title>Flammeovirgaceae bacterium KN852 isolated from deep sea.</title>
        <authorList>
            <person name="Zhang D.-C."/>
        </authorList>
    </citation>
    <scope>NUCLEOTIDE SEQUENCE [LARGE SCALE GENOMIC DNA]</scope>
    <source>
        <strain evidence="2 3">KN852</strain>
    </source>
</reference>
<dbReference type="Proteomes" id="UP000559010">
    <property type="component" value="Unassembled WGS sequence"/>
</dbReference>
<dbReference type="SMART" id="SM00060">
    <property type="entry name" value="FN3"/>
    <property type="match status" value="3"/>
</dbReference>
<dbReference type="Gene3D" id="2.60.40.10">
    <property type="entry name" value="Immunoglobulins"/>
    <property type="match status" value="3"/>
</dbReference>
<dbReference type="InterPro" id="IPR036116">
    <property type="entry name" value="FN3_sf"/>
</dbReference>
<proteinExistence type="predicted"/>